<dbReference type="Gene3D" id="3.90.550.10">
    <property type="entry name" value="Spore Coat Polysaccharide Biosynthesis Protein SpsA, Chain A"/>
    <property type="match status" value="1"/>
</dbReference>
<dbReference type="Pfam" id="PF00535">
    <property type="entry name" value="Glycos_transf_2"/>
    <property type="match status" value="1"/>
</dbReference>
<reference evidence="2" key="1">
    <citation type="submission" date="2023-07" db="EMBL/GenBank/DDBJ databases">
        <authorList>
            <person name="Kim M."/>
        </authorList>
    </citation>
    <scope>NUCLEOTIDE SEQUENCE</scope>
    <source>
        <strain evidence="2">BIUV-7</strain>
    </source>
</reference>
<dbReference type="InterPro" id="IPR001173">
    <property type="entry name" value="Glyco_trans_2-like"/>
</dbReference>
<dbReference type="PANTHER" id="PTHR22916">
    <property type="entry name" value="GLYCOSYLTRANSFERASE"/>
    <property type="match status" value="1"/>
</dbReference>
<gene>
    <name evidence="2" type="ORF">Q4F19_17465</name>
</gene>
<evidence type="ECO:0000313" key="2">
    <source>
        <dbReference type="EMBL" id="MDO6416179.1"/>
    </source>
</evidence>
<comment type="caution">
    <text evidence="2">The sequence shown here is derived from an EMBL/GenBank/DDBJ whole genome shotgun (WGS) entry which is preliminary data.</text>
</comment>
<keyword evidence="2" id="KW-0328">Glycosyltransferase</keyword>
<accession>A0ABT8YCY0</accession>
<dbReference type="EC" id="2.4.-.-" evidence="2"/>
<dbReference type="SUPFAM" id="SSF53448">
    <property type="entry name" value="Nucleotide-diphospho-sugar transferases"/>
    <property type="match status" value="1"/>
</dbReference>
<name>A0ABT8YCY0_9SPHN</name>
<dbReference type="InterPro" id="IPR029044">
    <property type="entry name" value="Nucleotide-diphossugar_trans"/>
</dbReference>
<dbReference type="Proteomes" id="UP001169764">
    <property type="component" value="Unassembled WGS sequence"/>
</dbReference>
<dbReference type="GO" id="GO:0016757">
    <property type="term" value="F:glycosyltransferase activity"/>
    <property type="evidence" value="ECO:0007669"/>
    <property type="project" value="UniProtKB-KW"/>
</dbReference>
<evidence type="ECO:0000259" key="1">
    <source>
        <dbReference type="Pfam" id="PF00535"/>
    </source>
</evidence>
<dbReference type="PANTHER" id="PTHR22916:SF3">
    <property type="entry name" value="UDP-GLCNAC:BETAGAL BETA-1,3-N-ACETYLGLUCOSAMINYLTRANSFERASE-LIKE PROTEIN 1"/>
    <property type="match status" value="1"/>
</dbReference>
<proteinExistence type="predicted"/>
<feature type="domain" description="Glycosyltransferase 2-like" evidence="1">
    <location>
        <begin position="12"/>
        <end position="130"/>
    </location>
</feature>
<protein>
    <submittedName>
        <fullName evidence="2">Glycosyltransferase family 2 protein</fullName>
        <ecNumber evidence="2">2.4.-.-</ecNumber>
    </submittedName>
</protein>
<keyword evidence="3" id="KW-1185">Reference proteome</keyword>
<sequence>MTADSRSPLAVIVTPVYNGDAFLAAAMECVQAQTYDNLLHIVLDNASTDRTPEILDRYRNATVPVIVYRNNTVLPLTDNWDRAFSFIPRRARYAKLLCADDLMAPDCMRRFVELSEAHPSVQTVSCQDVHCDLLRRANIPLHRTVVDGVAASRAILDRSIAWLPFQHLFVRLHSIDFDQPFFGTHEYGADPYAVVRAALRGDFGYIHEPLVYSRRHTRAASNSLAADDRRPLYARQVNMMLLTYFKMILVFGERCWSVDRYARARRFAQRNLARTALKWRLRGFSLAHEELRTELAAVGHSLGLADYLAAIFDFPGYCLWKLRWRTAIGPSVSEQMFLSRHTLPAF</sequence>
<dbReference type="CDD" id="cd00761">
    <property type="entry name" value="Glyco_tranf_GTA_type"/>
    <property type="match status" value="1"/>
</dbReference>
<dbReference type="EMBL" id="JAUOTP010000009">
    <property type="protein sequence ID" value="MDO6416179.1"/>
    <property type="molecule type" value="Genomic_DNA"/>
</dbReference>
<dbReference type="RefSeq" id="WP_303545316.1">
    <property type="nucleotide sequence ID" value="NZ_JAUOTP010000009.1"/>
</dbReference>
<evidence type="ECO:0000313" key="3">
    <source>
        <dbReference type="Proteomes" id="UP001169764"/>
    </source>
</evidence>
<organism evidence="2 3">
    <name type="scientific">Sphingomonas natans</name>
    <dbReference type="NCBI Taxonomy" id="3063330"/>
    <lineage>
        <taxon>Bacteria</taxon>
        <taxon>Pseudomonadati</taxon>
        <taxon>Pseudomonadota</taxon>
        <taxon>Alphaproteobacteria</taxon>
        <taxon>Sphingomonadales</taxon>
        <taxon>Sphingomonadaceae</taxon>
        <taxon>Sphingomonas</taxon>
    </lineage>
</organism>
<keyword evidence="2" id="KW-0808">Transferase</keyword>